<comment type="caution">
    <text evidence="1">The sequence shown here is derived from an EMBL/GenBank/DDBJ whole genome shotgun (WGS) entry which is preliminary data.</text>
</comment>
<dbReference type="Proteomes" id="UP000740926">
    <property type="component" value="Unassembled WGS sequence"/>
</dbReference>
<accession>A0A9P6XQL7</accession>
<dbReference type="EMBL" id="JAANIU010012858">
    <property type="protein sequence ID" value="KAG1530244.1"/>
    <property type="molecule type" value="Genomic_DNA"/>
</dbReference>
<dbReference type="AlphaFoldDB" id="A0A9P6XQL7"/>
<name>A0A9P6XQL7_9FUNG</name>
<gene>
    <name evidence="1" type="ORF">G6F50_017449</name>
</gene>
<proteinExistence type="predicted"/>
<protein>
    <submittedName>
        <fullName evidence="1">Uncharacterized protein</fullName>
    </submittedName>
</protein>
<evidence type="ECO:0000313" key="2">
    <source>
        <dbReference type="Proteomes" id="UP000740926"/>
    </source>
</evidence>
<keyword evidence="2" id="KW-1185">Reference proteome</keyword>
<reference evidence="1 2" key="1">
    <citation type="journal article" date="2020" name="Microb. Genom.">
        <title>Genetic diversity of clinical and environmental Mucorales isolates obtained from an investigation of mucormycosis cases among solid organ transplant recipients.</title>
        <authorList>
            <person name="Nguyen M.H."/>
            <person name="Kaul D."/>
            <person name="Muto C."/>
            <person name="Cheng S.J."/>
            <person name="Richter R.A."/>
            <person name="Bruno V.M."/>
            <person name="Liu G."/>
            <person name="Beyhan S."/>
            <person name="Sundermann A.J."/>
            <person name="Mounaud S."/>
            <person name="Pasculle A.W."/>
            <person name="Nierman W.C."/>
            <person name="Driscoll E."/>
            <person name="Cumbie R."/>
            <person name="Clancy C.J."/>
            <person name="Dupont C.L."/>
        </authorList>
    </citation>
    <scope>NUCLEOTIDE SEQUENCE [LARGE SCALE GENOMIC DNA]</scope>
    <source>
        <strain evidence="1 2">GL24</strain>
    </source>
</reference>
<dbReference type="AntiFam" id="ANF00159">
    <property type="entry name" value="Shadow ORF (opposite uvrA)"/>
</dbReference>
<sequence>MTLIWRPPLVRCLRRLRGPVQHRDAFAQAHDEAHVVLDHHHGIAGVHQPLQLHQQPVRIGCMQAGGGFIQHVQRAPALAALQLGGQLDALGLAT</sequence>
<evidence type="ECO:0000313" key="1">
    <source>
        <dbReference type="EMBL" id="KAG1530244.1"/>
    </source>
</evidence>
<organism evidence="1 2">
    <name type="scientific">Rhizopus delemar</name>
    <dbReference type="NCBI Taxonomy" id="936053"/>
    <lineage>
        <taxon>Eukaryota</taxon>
        <taxon>Fungi</taxon>
        <taxon>Fungi incertae sedis</taxon>
        <taxon>Mucoromycota</taxon>
        <taxon>Mucoromycotina</taxon>
        <taxon>Mucoromycetes</taxon>
        <taxon>Mucorales</taxon>
        <taxon>Mucorineae</taxon>
        <taxon>Rhizopodaceae</taxon>
        <taxon>Rhizopus</taxon>
    </lineage>
</organism>